<keyword evidence="3" id="KW-0687">Ribonucleoprotein</keyword>
<dbReference type="GO" id="GO:0006412">
    <property type="term" value="P:translation"/>
    <property type="evidence" value="ECO:0007669"/>
    <property type="project" value="InterPro"/>
</dbReference>
<dbReference type="PANTHER" id="PTHR23321:SF26">
    <property type="entry name" value="SMALL RIBOSOMAL SUBUNIT PROTEIN US15M"/>
    <property type="match status" value="1"/>
</dbReference>
<dbReference type="GO" id="GO:0005737">
    <property type="term" value="C:cytoplasm"/>
    <property type="evidence" value="ECO:0007669"/>
    <property type="project" value="UniProtKB-ARBA"/>
</dbReference>
<dbReference type="PANTHER" id="PTHR23321">
    <property type="entry name" value="RIBOSOMAL PROTEIN S15, BACTERIAL AND ORGANELLAR"/>
    <property type="match status" value="1"/>
</dbReference>
<dbReference type="AlphaFoldDB" id="A0A0C3HN62"/>
<dbReference type="SMART" id="SM01387">
    <property type="entry name" value="Ribosomal_S15"/>
    <property type="match status" value="1"/>
</dbReference>
<reference evidence="6" key="2">
    <citation type="submission" date="2015-01" db="EMBL/GenBank/DDBJ databases">
        <title>Evolutionary Origins and Diversification of the Mycorrhizal Mutualists.</title>
        <authorList>
            <consortium name="DOE Joint Genome Institute"/>
            <consortium name="Mycorrhizal Genomics Consortium"/>
            <person name="Kohler A."/>
            <person name="Kuo A."/>
            <person name="Nagy L.G."/>
            <person name="Floudas D."/>
            <person name="Copeland A."/>
            <person name="Barry K.W."/>
            <person name="Cichocki N."/>
            <person name="Veneault-Fourrey C."/>
            <person name="LaButti K."/>
            <person name="Lindquist E.A."/>
            <person name="Lipzen A."/>
            <person name="Lundell T."/>
            <person name="Morin E."/>
            <person name="Murat C."/>
            <person name="Riley R."/>
            <person name="Ohm R."/>
            <person name="Sun H."/>
            <person name="Tunlid A."/>
            <person name="Henrissat B."/>
            <person name="Grigoriev I.V."/>
            <person name="Hibbett D.S."/>
            <person name="Martin F."/>
        </authorList>
    </citation>
    <scope>NUCLEOTIDE SEQUENCE [LARGE SCALE GENOMIC DNA]</scope>
    <source>
        <strain evidence="6">Zn</strain>
    </source>
</reference>
<proteinExistence type="inferred from homology"/>
<dbReference type="InParanoid" id="A0A0C3HN62"/>
<dbReference type="GO" id="GO:0005840">
    <property type="term" value="C:ribosome"/>
    <property type="evidence" value="ECO:0007669"/>
    <property type="project" value="UniProtKB-KW"/>
</dbReference>
<evidence type="ECO:0000313" key="6">
    <source>
        <dbReference type="Proteomes" id="UP000054321"/>
    </source>
</evidence>
<sequence length="319" mass="35417">MPPRIPIAPCLSISNLCIREVRTSSNGPLPITSMANIVTLAQQRKYKDPYALAQAKQRKAANVARQVVLQKQRQDALGDPVRGITTPFIESFDNVGGADVPLEVISDSSPEGIRIKTPDTPVLNHFVKPDELEQAIKLFYTLTEPVPAKIRDVADPAQEEEDLKKHADGHARATAAIAKIVSLANANSKDKTRANIQRCIDKFGRHNTDLTLRPRPQINPAIQDGKPRLEKTPRAGPDTGSSEVQIAILTAKIRVLASSLEQKGAQKDKINKRNLRLLVHRRQKLLNYLQRKERGGDRWRHLIETLGLTEGTYKGEISL</sequence>
<keyword evidence="6" id="KW-1185">Reference proteome</keyword>
<dbReference type="EMBL" id="KN832873">
    <property type="protein sequence ID" value="KIN03752.1"/>
    <property type="molecule type" value="Genomic_DNA"/>
</dbReference>
<dbReference type="OrthoDB" id="441444at2759"/>
<comment type="similarity">
    <text evidence="1">Belongs to the universal ribosomal protein uS15 family.</text>
</comment>
<dbReference type="STRING" id="913774.A0A0C3HN62"/>
<dbReference type="Pfam" id="PF00312">
    <property type="entry name" value="Ribosomal_S15"/>
    <property type="match status" value="1"/>
</dbReference>
<dbReference type="InterPro" id="IPR009068">
    <property type="entry name" value="uS15_NS1_RNA-bd_sf"/>
</dbReference>
<dbReference type="Gene3D" id="1.10.287.10">
    <property type="entry name" value="S15/NS1, RNA-binding"/>
    <property type="match status" value="1"/>
</dbReference>
<evidence type="ECO:0000313" key="5">
    <source>
        <dbReference type="EMBL" id="KIN03752.1"/>
    </source>
</evidence>
<reference evidence="5 6" key="1">
    <citation type="submission" date="2014-04" db="EMBL/GenBank/DDBJ databases">
        <authorList>
            <consortium name="DOE Joint Genome Institute"/>
            <person name="Kuo A."/>
            <person name="Martino E."/>
            <person name="Perotto S."/>
            <person name="Kohler A."/>
            <person name="Nagy L.G."/>
            <person name="Floudas D."/>
            <person name="Copeland A."/>
            <person name="Barry K.W."/>
            <person name="Cichocki N."/>
            <person name="Veneault-Fourrey C."/>
            <person name="LaButti K."/>
            <person name="Lindquist E.A."/>
            <person name="Lipzen A."/>
            <person name="Lundell T."/>
            <person name="Morin E."/>
            <person name="Murat C."/>
            <person name="Sun H."/>
            <person name="Tunlid A."/>
            <person name="Henrissat B."/>
            <person name="Grigoriev I.V."/>
            <person name="Hibbett D.S."/>
            <person name="Martin F."/>
            <person name="Nordberg H.P."/>
            <person name="Cantor M.N."/>
            <person name="Hua S.X."/>
        </authorList>
    </citation>
    <scope>NUCLEOTIDE SEQUENCE [LARGE SCALE GENOMIC DNA]</scope>
    <source>
        <strain evidence="5 6">Zn</strain>
    </source>
</reference>
<gene>
    <name evidence="5" type="ORF">OIDMADRAFT_158548</name>
</gene>
<keyword evidence="2" id="KW-0689">Ribosomal protein</keyword>
<evidence type="ECO:0000256" key="3">
    <source>
        <dbReference type="ARBA" id="ARBA00023274"/>
    </source>
</evidence>
<protein>
    <recommendedName>
        <fullName evidence="7">Ribosomal protein S15</fullName>
    </recommendedName>
</protein>
<dbReference type="InterPro" id="IPR005290">
    <property type="entry name" value="Ribosomal_uS15_bac-type"/>
</dbReference>
<evidence type="ECO:0000256" key="1">
    <source>
        <dbReference type="ARBA" id="ARBA00008434"/>
    </source>
</evidence>
<dbReference type="GO" id="GO:0003735">
    <property type="term" value="F:structural constituent of ribosome"/>
    <property type="evidence" value="ECO:0007669"/>
    <property type="project" value="InterPro"/>
</dbReference>
<feature type="region of interest" description="Disordered" evidence="4">
    <location>
        <begin position="207"/>
        <end position="241"/>
    </location>
</feature>
<accession>A0A0C3HN62</accession>
<dbReference type="GO" id="GO:1990904">
    <property type="term" value="C:ribonucleoprotein complex"/>
    <property type="evidence" value="ECO:0007669"/>
    <property type="project" value="UniProtKB-KW"/>
</dbReference>
<organism evidence="5 6">
    <name type="scientific">Oidiodendron maius (strain Zn)</name>
    <dbReference type="NCBI Taxonomy" id="913774"/>
    <lineage>
        <taxon>Eukaryota</taxon>
        <taxon>Fungi</taxon>
        <taxon>Dikarya</taxon>
        <taxon>Ascomycota</taxon>
        <taxon>Pezizomycotina</taxon>
        <taxon>Leotiomycetes</taxon>
        <taxon>Leotiomycetes incertae sedis</taxon>
        <taxon>Myxotrichaceae</taxon>
        <taxon>Oidiodendron</taxon>
    </lineage>
</organism>
<dbReference type="SUPFAM" id="SSF47060">
    <property type="entry name" value="S15/NS1 RNA-binding domain"/>
    <property type="match status" value="1"/>
</dbReference>
<dbReference type="Proteomes" id="UP000054321">
    <property type="component" value="Unassembled WGS sequence"/>
</dbReference>
<name>A0A0C3HN62_OIDMZ</name>
<evidence type="ECO:0000256" key="4">
    <source>
        <dbReference type="SAM" id="MobiDB-lite"/>
    </source>
</evidence>
<dbReference type="HOGENOM" id="CLU_078264_0_0_1"/>
<dbReference type="InterPro" id="IPR000589">
    <property type="entry name" value="Ribosomal_uS15"/>
</dbReference>
<evidence type="ECO:0000256" key="2">
    <source>
        <dbReference type="ARBA" id="ARBA00022980"/>
    </source>
</evidence>
<evidence type="ECO:0008006" key="7">
    <source>
        <dbReference type="Google" id="ProtNLM"/>
    </source>
</evidence>
<dbReference type="CDD" id="cd00353">
    <property type="entry name" value="Ribosomal_S15p_S13e"/>
    <property type="match status" value="1"/>
</dbReference>